<dbReference type="EMBL" id="GEBQ01007122">
    <property type="protein sequence ID" value="JAT32855.1"/>
    <property type="molecule type" value="Transcribed_RNA"/>
</dbReference>
<gene>
    <name evidence="1" type="ORF">g.52430</name>
</gene>
<organism evidence="1">
    <name type="scientific">Graphocephala atropunctata</name>
    <dbReference type="NCBI Taxonomy" id="36148"/>
    <lineage>
        <taxon>Eukaryota</taxon>
        <taxon>Metazoa</taxon>
        <taxon>Ecdysozoa</taxon>
        <taxon>Arthropoda</taxon>
        <taxon>Hexapoda</taxon>
        <taxon>Insecta</taxon>
        <taxon>Pterygota</taxon>
        <taxon>Neoptera</taxon>
        <taxon>Paraneoptera</taxon>
        <taxon>Hemiptera</taxon>
        <taxon>Auchenorrhyncha</taxon>
        <taxon>Membracoidea</taxon>
        <taxon>Cicadellidae</taxon>
        <taxon>Cicadellinae</taxon>
        <taxon>Cicadellini</taxon>
        <taxon>Graphocephala</taxon>
    </lineage>
</organism>
<accession>A0A1B6MA84</accession>
<name>A0A1B6MA84_9HEMI</name>
<evidence type="ECO:0000313" key="1">
    <source>
        <dbReference type="EMBL" id="JAT32855.1"/>
    </source>
</evidence>
<sequence>RNLKFNDALQEIEQSINEYSKGISLYIENENIVNESHLINSQLKTRVAEHACELHNIFGILIDRYGPEDFTKILQVTTNILEEYNETVIANSLLKSQNNELE</sequence>
<dbReference type="AlphaFoldDB" id="A0A1B6MA84"/>
<proteinExistence type="predicted"/>
<reference evidence="1" key="1">
    <citation type="submission" date="2015-11" db="EMBL/GenBank/DDBJ databases">
        <title>De novo transcriptome assembly of four potential Pierce s Disease insect vectors from Arizona vineyards.</title>
        <authorList>
            <person name="Tassone E.E."/>
        </authorList>
    </citation>
    <scope>NUCLEOTIDE SEQUENCE</scope>
</reference>
<protein>
    <submittedName>
        <fullName evidence="1">Uncharacterized protein</fullName>
    </submittedName>
</protein>
<feature type="non-terminal residue" evidence="1">
    <location>
        <position position="1"/>
    </location>
</feature>
<feature type="non-terminal residue" evidence="1">
    <location>
        <position position="102"/>
    </location>
</feature>